<evidence type="ECO:0000313" key="2">
    <source>
        <dbReference type="EMBL" id="MBB6430857.1"/>
    </source>
</evidence>
<feature type="signal peptide" evidence="1">
    <location>
        <begin position="1"/>
        <end position="22"/>
    </location>
</feature>
<dbReference type="EMBL" id="JACHGY010000001">
    <property type="protein sequence ID" value="MBB6430857.1"/>
    <property type="molecule type" value="Genomic_DNA"/>
</dbReference>
<reference evidence="2 3" key="1">
    <citation type="submission" date="2020-08" db="EMBL/GenBank/DDBJ databases">
        <title>Genomic Encyclopedia of Type Strains, Phase IV (KMG-IV): sequencing the most valuable type-strain genomes for metagenomic binning, comparative biology and taxonomic classification.</title>
        <authorList>
            <person name="Goeker M."/>
        </authorList>
    </citation>
    <scope>NUCLEOTIDE SEQUENCE [LARGE SCALE GENOMIC DNA]</scope>
    <source>
        <strain evidence="2 3">DSM 103725</strain>
    </source>
</reference>
<keyword evidence="3" id="KW-1185">Reference proteome</keyword>
<comment type="caution">
    <text evidence="2">The sequence shown here is derived from an EMBL/GenBank/DDBJ whole genome shotgun (WGS) entry which is preliminary data.</text>
</comment>
<dbReference type="RefSeq" id="WP_184678350.1">
    <property type="nucleotide sequence ID" value="NZ_JACHGY010000001.1"/>
</dbReference>
<proteinExistence type="predicted"/>
<gene>
    <name evidence="2" type="ORF">HNQ40_002663</name>
</gene>
<accession>A0A7X0H7S1</accession>
<sequence length="430" mass="44494">MKFFRPAVFAAAASCAIGSASADDLFSITAVGSGTVTATGDSVLDLYEDAIETTGAFSSLSGSAVVSTLNYAGVADAVRITVNAAGTSATLEFPGLGFARVFAGTDANNLADQIEDFIQDDGAEVYADFLEQIREQSVAAVLDGNPFSTTAIGARHLFDLYGLGVSGPEWANPGRFQTSPDSPKRKGPTRTIAWFEVTPSAGGVSAGPFDGFVGGVDVAGGAFVNKWLGFAAGGSFQYLNVEGTDIGHAVGHFAVPMKLVPVTQVGGDEEVGTQTSFGLQLTPFFSGGSGGSLDAAAGGSFVGGGVAANVHLGLGDRVSVNWGSQIVAYEGIDSIYDDFEFETELSQSIFSTGLVATVFIDQPGGNVFIDGGISYFTFLNDAAVDYWISPEVGVGVRIYRDSRVRASYRPSFGNAGYEAHQGSLNLVFAF</sequence>
<organism evidence="2 3">
    <name type="scientific">Algisphaera agarilytica</name>
    <dbReference type="NCBI Taxonomy" id="1385975"/>
    <lineage>
        <taxon>Bacteria</taxon>
        <taxon>Pseudomonadati</taxon>
        <taxon>Planctomycetota</taxon>
        <taxon>Phycisphaerae</taxon>
        <taxon>Phycisphaerales</taxon>
        <taxon>Phycisphaeraceae</taxon>
        <taxon>Algisphaera</taxon>
    </lineage>
</organism>
<keyword evidence="1" id="KW-0732">Signal</keyword>
<evidence type="ECO:0000256" key="1">
    <source>
        <dbReference type="SAM" id="SignalP"/>
    </source>
</evidence>
<dbReference type="Proteomes" id="UP000541810">
    <property type="component" value="Unassembled WGS sequence"/>
</dbReference>
<dbReference type="AlphaFoldDB" id="A0A7X0H7S1"/>
<evidence type="ECO:0000313" key="3">
    <source>
        <dbReference type="Proteomes" id="UP000541810"/>
    </source>
</evidence>
<feature type="chain" id="PRO_5031574073" evidence="1">
    <location>
        <begin position="23"/>
        <end position="430"/>
    </location>
</feature>
<name>A0A7X0H7S1_9BACT</name>
<protein>
    <submittedName>
        <fullName evidence="2">Uncharacterized protein</fullName>
    </submittedName>
</protein>